<reference evidence="2" key="1">
    <citation type="submission" date="2015-06" db="EMBL/GenBank/DDBJ databases">
        <authorList>
            <person name="Joergensen T."/>
        </authorList>
    </citation>
    <scope>NUCLEOTIDE SEQUENCE</scope>
    <source>
        <plasmid evidence="2">pRGFK1653</plasmid>
    </source>
</reference>
<organism evidence="2">
    <name type="scientific">uncultured prokaryote</name>
    <dbReference type="NCBI Taxonomy" id="198431"/>
    <lineage>
        <taxon>unclassified sequences</taxon>
        <taxon>environmental samples</taxon>
    </lineage>
</organism>
<evidence type="ECO:0008006" key="3">
    <source>
        <dbReference type="Google" id="ProtNLM"/>
    </source>
</evidence>
<name>A0A0H5Q852_9ZZZZ</name>
<evidence type="ECO:0000313" key="2">
    <source>
        <dbReference type="EMBL" id="CRY97580.1"/>
    </source>
</evidence>
<accession>A0A0H5Q852</accession>
<geneLocation type="plasmid" evidence="2">
    <name>pRGFK1653</name>
</geneLocation>
<feature type="coiled-coil region" evidence="1">
    <location>
        <begin position="2"/>
        <end position="36"/>
    </location>
</feature>
<dbReference type="EMBL" id="LN854158">
    <property type="protein sequence ID" value="CRY97580.1"/>
    <property type="molecule type" value="Genomic_DNA"/>
</dbReference>
<evidence type="ECO:0000256" key="1">
    <source>
        <dbReference type="SAM" id="Coils"/>
    </source>
</evidence>
<reference evidence="2" key="2">
    <citation type="submission" date="2015-07" db="EMBL/GenBank/DDBJ databases">
        <title>Plasmids, circular viruses and viroids from rat gut.</title>
        <authorList>
            <person name="Jorgensen T.J."/>
            <person name="Hansen M.A."/>
            <person name="Xu Z."/>
            <person name="Tabak M.A."/>
            <person name="Sorensen S.J."/>
            <person name="Hansen L.H."/>
        </authorList>
    </citation>
    <scope>NUCLEOTIDE SEQUENCE</scope>
    <source>
        <plasmid evidence="2">pRGFK1653</plasmid>
    </source>
</reference>
<sequence length="89" mass="10315">MQNNLDERIAKLQEKQKQLKAQEKALRARQSQAERKIRTKRLIDIGAAVESVLGHPIEKEDLPNLIDFLQQQEQRGNFFSKAMNLSSQK</sequence>
<dbReference type="AlphaFoldDB" id="A0A0H5Q852"/>
<proteinExistence type="predicted"/>
<keyword evidence="1" id="KW-0175">Coiled coil</keyword>
<keyword evidence="2" id="KW-0614">Plasmid</keyword>
<protein>
    <recommendedName>
        <fullName evidence="3">Relaxasome subunit MobC</fullName>
    </recommendedName>
</protein>